<evidence type="ECO:0000256" key="6">
    <source>
        <dbReference type="ARBA" id="ARBA00022989"/>
    </source>
</evidence>
<keyword evidence="7 9" id="KW-0472">Membrane</keyword>
<evidence type="ECO:0000256" key="8">
    <source>
        <dbReference type="SAM" id="MobiDB-lite"/>
    </source>
</evidence>
<feature type="transmembrane region" description="Helical" evidence="9">
    <location>
        <begin position="316"/>
        <end position="332"/>
    </location>
</feature>
<evidence type="ECO:0000313" key="11">
    <source>
        <dbReference type="Proteomes" id="UP000237755"/>
    </source>
</evidence>
<feature type="transmembrane region" description="Helical" evidence="9">
    <location>
        <begin position="352"/>
        <end position="383"/>
    </location>
</feature>
<dbReference type="RefSeq" id="WP_104476856.1">
    <property type="nucleotide sequence ID" value="NZ_MPZN01000061.1"/>
</dbReference>
<evidence type="ECO:0000256" key="7">
    <source>
        <dbReference type="ARBA" id="ARBA00023136"/>
    </source>
</evidence>
<keyword evidence="5 9" id="KW-0812">Transmembrane</keyword>
<evidence type="ECO:0000313" key="10">
    <source>
        <dbReference type="EMBL" id="PPL15502.1"/>
    </source>
</evidence>
<comment type="similarity">
    <text evidence="2">Belongs to the autoinducer-2 exporter (AI-2E) (TC 2.A.86) family.</text>
</comment>
<gene>
    <name evidence="10" type="ORF">GY24_14190</name>
</gene>
<keyword evidence="4" id="KW-1003">Cell membrane</keyword>
<feature type="transmembrane region" description="Helical" evidence="9">
    <location>
        <begin position="116"/>
        <end position="138"/>
    </location>
</feature>
<protein>
    <submittedName>
        <fullName evidence="10">AI-2E family transporter</fullName>
    </submittedName>
</protein>
<feature type="transmembrane region" description="Helical" evidence="9">
    <location>
        <begin position="83"/>
        <end position="104"/>
    </location>
</feature>
<evidence type="ECO:0000256" key="9">
    <source>
        <dbReference type="SAM" id="Phobius"/>
    </source>
</evidence>
<evidence type="ECO:0000256" key="5">
    <source>
        <dbReference type="ARBA" id="ARBA00022692"/>
    </source>
</evidence>
<sequence>MTDSTGKRTGGRWFPWRAKRKESVQLSAGATVAPAAEALPSEEQIAQSLPTGVRLGAAWSWRLLLIGAMIAVLIFLIVQLRLIVIPVLVAVLLSALLSPLVGFLHRHRWPRGLSIAVAMVGILALVAGLMVLVITQIARSSSALSERAIESFNQLKQALLDSPLQLTETQINTFLAQVIDAIQQDSQIFISGALSFGSSLGHFVAGMLIALFATLFMLIDGKGIWGWAVRIFPRRARAAVDGAGKAGWTTLGNFVKVQILVASIDAVGIGLGAALLQVPLAIPIAVLVFLGSFIPIVGAVATGAVAVAIALIYNGWPIALAMLGVVLLVQQIEGHVLQPLIMGTAVKVHPLAVVLVVAAGSMLAGIPGALFAVPVAAVLNVMVHYISSGVWRNTPPFPQPAPSAPLWSTVPQTRPGYRRTETPTPSAPTQENRRND</sequence>
<evidence type="ECO:0000256" key="3">
    <source>
        <dbReference type="ARBA" id="ARBA00022448"/>
    </source>
</evidence>
<dbReference type="Pfam" id="PF01594">
    <property type="entry name" value="AI-2E_transport"/>
    <property type="match status" value="1"/>
</dbReference>
<comment type="subcellular location">
    <subcellularLocation>
        <location evidence="1">Cell membrane</location>
        <topology evidence="1">Multi-pass membrane protein</topology>
    </subcellularLocation>
</comment>
<keyword evidence="6 9" id="KW-1133">Transmembrane helix</keyword>
<feature type="transmembrane region" description="Helical" evidence="9">
    <location>
        <begin position="59"/>
        <end position="77"/>
    </location>
</feature>
<dbReference type="PANTHER" id="PTHR21716:SF53">
    <property type="entry name" value="PERMEASE PERM-RELATED"/>
    <property type="match status" value="1"/>
</dbReference>
<feature type="transmembrane region" description="Helical" evidence="9">
    <location>
        <begin position="200"/>
        <end position="219"/>
    </location>
</feature>
<feature type="region of interest" description="Disordered" evidence="8">
    <location>
        <begin position="399"/>
        <end position="436"/>
    </location>
</feature>
<name>A0ABX5ATS9_9MICO</name>
<feature type="transmembrane region" description="Helical" evidence="9">
    <location>
        <begin position="284"/>
        <end position="309"/>
    </location>
</feature>
<keyword evidence="3" id="KW-0813">Transport</keyword>
<proteinExistence type="inferred from homology"/>
<dbReference type="Proteomes" id="UP000237755">
    <property type="component" value="Unassembled WGS sequence"/>
</dbReference>
<dbReference type="PANTHER" id="PTHR21716">
    <property type="entry name" value="TRANSMEMBRANE PROTEIN"/>
    <property type="match status" value="1"/>
</dbReference>
<evidence type="ECO:0000256" key="2">
    <source>
        <dbReference type="ARBA" id="ARBA00009773"/>
    </source>
</evidence>
<evidence type="ECO:0000256" key="1">
    <source>
        <dbReference type="ARBA" id="ARBA00004651"/>
    </source>
</evidence>
<feature type="transmembrane region" description="Helical" evidence="9">
    <location>
        <begin position="259"/>
        <end position="278"/>
    </location>
</feature>
<evidence type="ECO:0000256" key="4">
    <source>
        <dbReference type="ARBA" id="ARBA00022475"/>
    </source>
</evidence>
<accession>A0ABX5ATS9</accession>
<comment type="caution">
    <text evidence="10">The sequence shown here is derived from an EMBL/GenBank/DDBJ whole genome shotgun (WGS) entry which is preliminary data.</text>
</comment>
<reference evidence="10 11" key="1">
    <citation type="journal article" date="2008" name="Int. J. Syst. Evol. Microbiol.">
        <title>Leifsonia pindariensis sp. nov., isolated from the Pindari glacier of the Indian Himalayas, and emended description of the genus Leifsonia.</title>
        <authorList>
            <person name="Reddy G.S."/>
            <person name="Prabagaran S.R."/>
            <person name="Shivaji S."/>
        </authorList>
    </citation>
    <scope>NUCLEOTIDE SEQUENCE [LARGE SCALE GENOMIC DNA]</scope>
    <source>
        <strain evidence="10 11">PON 10</strain>
    </source>
</reference>
<keyword evidence="11" id="KW-1185">Reference proteome</keyword>
<dbReference type="EMBL" id="MPZN01000061">
    <property type="protein sequence ID" value="PPL15502.1"/>
    <property type="molecule type" value="Genomic_DNA"/>
</dbReference>
<organism evidence="10 11">
    <name type="scientific">Microterricola pindariensis</name>
    <dbReference type="NCBI Taxonomy" id="478010"/>
    <lineage>
        <taxon>Bacteria</taxon>
        <taxon>Bacillati</taxon>
        <taxon>Actinomycetota</taxon>
        <taxon>Actinomycetes</taxon>
        <taxon>Micrococcales</taxon>
        <taxon>Microbacteriaceae</taxon>
        <taxon>Microterricola</taxon>
    </lineage>
</organism>
<dbReference type="InterPro" id="IPR002549">
    <property type="entry name" value="AI-2E-like"/>
</dbReference>